<keyword evidence="3" id="KW-0540">Nuclease</keyword>
<keyword evidence="3" id="KW-0378">Hydrolase</keyword>
<dbReference type="SUPFAM" id="SSF56219">
    <property type="entry name" value="DNase I-like"/>
    <property type="match status" value="1"/>
</dbReference>
<keyword evidence="3" id="KW-0255">Endonuclease</keyword>
<organism evidence="3 4">
    <name type="scientific">Oceanirhabdus seepicola</name>
    <dbReference type="NCBI Taxonomy" id="2828781"/>
    <lineage>
        <taxon>Bacteria</taxon>
        <taxon>Bacillati</taxon>
        <taxon>Bacillota</taxon>
        <taxon>Clostridia</taxon>
        <taxon>Eubacteriales</taxon>
        <taxon>Clostridiaceae</taxon>
        <taxon>Oceanirhabdus</taxon>
    </lineage>
</organism>
<dbReference type="PANTHER" id="PTHR14859">
    <property type="entry name" value="CALCOFLUOR WHITE HYPERSENSITIVE PROTEIN PRECURSOR"/>
    <property type="match status" value="1"/>
</dbReference>
<name>A0A9J6P171_9CLOT</name>
<dbReference type="Gene3D" id="3.60.10.10">
    <property type="entry name" value="Endonuclease/exonuclease/phosphatase"/>
    <property type="match status" value="1"/>
</dbReference>
<proteinExistence type="predicted"/>
<feature type="domain" description="Endonuclease/exonuclease/phosphatase" evidence="2">
    <location>
        <begin position="59"/>
        <end position="297"/>
    </location>
</feature>
<evidence type="ECO:0000313" key="3">
    <source>
        <dbReference type="EMBL" id="MCM1989966.1"/>
    </source>
</evidence>
<dbReference type="InterPro" id="IPR036691">
    <property type="entry name" value="Endo/exonu/phosph_ase_sf"/>
</dbReference>
<keyword evidence="1" id="KW-0472">Membrane</keyword>
<keyword evidence="4" id="KW-1185">Reference proteome</keyword>
<dbReference type="PANTHER" id="PTHR14859:SF1">
    <property type="entry name" value="PGAP2-INTERACTING PROTEIN"/>
    <property type="match status" value="1"/>
</dbReference>
<dbReference type="RefSeq" id="WP_250859014.1">
    <property type="nucleotide sequence ID" value="NZ_JAGSOJ010000002.1"/>
</dbReference>
<keyword evidence="1" id="KW-0812">Transmembrane</keyword>
<protein>
    <submittedName>
        <fullName evidence="3">Endonuclease/exonuclease/phosphatase family protein</fullName>
    </submittedName>
</protein>
<dbReference type="Proteomes" id="UP001056429">
    <property type="component" value="Unassembled WGS sequence"/>
</dbReference>
<sequence>MKKKYKRLLYIPIVIILIFITFFTHIALTDYKPDDIVSLSVENKSKELLDIDSTFSITTFNIGYCGLDKTEDFFMDGGTRSKPDSHDQVNNNLKKISSFLDKENSDFIMIQEIDKKASRSYDINQYEYIEQILNEYSASFATNFKVPFVPVPVKKPTSYVESGLAFFSKYEVTSSNRLDLPGKEMWIRQLFDLDRCMMENRIAVSNGKELIINNLHLSAYDKGGKVRVQQMKFLQDYIKENYKAGNYIILGGDWNHVITNKDSYDMSNWPEWLQVLPKDFTPKDFKWAFDEKNPSVRDLSEVYTLGETFTEVIDGFLVSPNIEIIDTHGYNLKFENSDHNPVTGSFKLKN</sequence>
<dbReference type="InterPro" id="IPR051916">
    <property type="entry name" value="GPI-anchor_lipid_remodeler"/>
</dbReference>
<keyword evidence="1" id="KW-1133">Transmembrane helix</keyword>
<dbReference type="AlphaFoldDB" id="A0A9J6P171"/>
<evidence type="ECO:0000313" key="4">
    <source>
        <dbReference type="Proteomes" id="UP001056429"/>
    </source>
</evidence>
<dbReference type="GO" id="GO:0006506">
    <property type="term" value="P:GPI anchor biosynthetic process"/>
    <property type="evidence" value="ECO:0007669"/>
    <property type="project" value="TreeGrafter"/>
</dbReference>
<feature type="transmembrane region" description="Helical" evidence="1">
    <location>
        <begin position="7"/>
        <end position="28"/>
    </location>
</feature>
<dbReference type="GO" id="GO:0016020">
    <property type="term" value="C:membrane"/>
    <property type="evidence" value="ECO:0007669"/>
    <property type="project" value="GOC"/>
</dbReference>
<comment type="caution">
    <text evidence="3">The sequence shown here is derived from an EMBL/GenBank/DDBJ whole genome shotgun (WGS) entry which is preliminary data.</text>
</comment>
<gene>
    <name evidence="3" type="ORF">KDK92_09450</name>
</gene>
<dbReference type="InterPro" id="IPR005135">
    <property type="entry name" value="Endo/exonuclease/phosphatase"/>
</dbReference>
<dbReference type="GO" id="GO:0004519">
    <property type="term" value="F:endonuclease activity"/>
    <property type="evidence" value="ECO:0007669"/>
    <property type="project" value="UniProtKB-KW"/>
</dbReference>
<accession>A0A9J6P171</accession>
<dbReference type="Pfam" id="PF03372">
    <property type="entry name" value="Exo_endo_phos"/>
    <property type="match status" value="1"/>
</dbReference>
<evidence type="ECO:0000256" key="1">
    <source>
        <dbReference type="SAM" id="Phobius"/>
    </source>
</evidence>
<dbReference type="EMBL" id="JAGSOJ010000002">
    <property type="protein sequence ID" value="MCM1989966.1"/>
    <property type="molecule type" value="Genomic_DNA"/>
</dbReference>
<evidence type="ECO:0000259" key="2">
    <source>
        <dbReference type="Pfam" id="PF03372"/>
    </source>
</evidence>
<reference evidence="3" key="1">
    <citation type="journal article" date="2021" name="mSystems">
        <title>Bacteria and Archaea Synergistically Convert Glycine Betaine to Biogenic Methane in the Formosa Cold Seep of the South China Sea.</title>
        <authorList>
            <person name="Li L."/>
            <person name="Zhang W."/>
            <person name="Zhang S."/>
            <person name="Song L."/>
            <person name="Sun Q."/>
            <person name="Zhang H."/>
            <person name="Xiang H."/>
            <person name="Dong X."/>
        </authorList>
    </citation>
    <scope>NUCLEOTIDE SEQUENCE</scope>
    <source>
        <strain evidence="3">ZWT</strain>
    </source>
</reference>
<reference evidence="3" key="2">
    <citation type="submission" date="2021-04" db="EMBL/GenBank/DDBJ databases">
        <authorList>
            <person name="Dong X."/>
        </authorList>
    </citation>
    <scope>NUCLEOTIDE SEQUENCE</scope>
    <source>
        <strain evidence="3">ZWT</strain>
    </source>
</reference>